<dbReference type="Pfam" id="PF03109">
    <property type="entry name" value="ABC1"/>
    <property type="match status" value="1"/>
</dbReference>
<feature type="region of interest" description="Disordered" evidence="2">
    <location>
        <begin position="463"/>
        <end position="492"/>
    </location>
</feature>
<feature type="compositionally biased region" description="Polar residues" evidence="2">
    <location>
        <begin position="46"/>
        <end position="55"/>
    </location>
</feature>
<gene>
    <name evidence="4" type="ORF">BDV98DRAFT_502517</name>
</gene>
<dbReference type="PANTHER" id="PTHR43173">
    <property type="entry name" value="ABC1 FAMILY PROTEIN"/>
    <property type="match status" value="1"/>
</dbReference>
<organism evidence="4 5">
    <name type="scientific">Pterulicium gracile</name>
    <dbReference type="NCBI Taxonomy" id="1884261"/>
    <lineage>
        <taxon>Eukaryota</taxon>
        <taxon>Fungi</taxon>
        <taxon>Dikarya</taxon>
        <taxon>Basidiomycota</taxon>
        <taxon>Agaricomycotina</taxon>
        <taxon>Agaricomycetes</taxon>
        <taxon>Agaricomycetidae</taxon>
        <taxon>Agaricales</taxon>
        <taxon>Pleurotineae</taxon>
        <taxon>Pterulaceae</taxon>
        <taxon>Pterulicium</taxon>
    </lineage>
</organism>
<proteinExistence type="inferred from homology"/>
<dbReference type="GO" id="GO:0055088">
    <property type="term" value="P:lipid homeostasis"/>
    <property type="evidence" value="ECO:0007669"/>
    <property type="project" value="TreeGrafter"/>
</dbReference>
<sequence length="648" mass="73403">MQWLRLPCAPSCRPPFGPATHLQRTTPIPSTSRLLRPRSQELSRCTRSFASTSSRGARRPLSPPRLKPRSPWIFPGAVALLAGGLYVAYETYTPFRHTVLAVVRCSRVADAAIVSVLDYKMMFSRSYGSPEEEADAYSQCHTRSAKRVLKALLANGGIFIKLGQHMASLIMLPVEWTTTMRPLQDQCEPTSYEDLEGLFLTDMGKPISEIFDDFSLEPIGVASLAQVHVARDKESGRRVAVKLQHPHLAEFCDIDMEMVDVTLGWIKYWFPEFELTWLAEEMRTNLPKEMDFIHEANNARRAQEDFRDVKTSLYIPEVLVASKRVLVMEFIQGGRVDDLPYLSDNNIDRNSVALELSRIFNRMVFLNGFFHAVSSCPGNLLIRPSPPNSKSPYSFEIVLLDHGLYFDLTDDLRVNYAHLWLSLIAPASKDVNEARRKYAQLVGNIGPDLYPIFETAMTGRASLEGAGDDDEVTPQVSATKQGRASGVMDLSPPSEGEVDAIRNAVMNREGLLLDVLTVLRHLPRRVLMVLKLNDLTRQESTHLDHALMTTHSNIRIFVIMAKYCTYAVWREERQRLMNQFNKTGILSFTMLCKYFAEWWRFEKNYRKLVLVETMMDFKGRMVLLQAWLRGLYEAGGLEGAHKAAAGVA</sequence>
<name>A0A5C3QRA3_9AGAR</name>
<dbReference type="SUPFAM" id="SSF56112">
    <property type="entry name" value="Protein kinase-like (PK-like)"/>
    <property type="match status" value="1"/>
</dbReference>
<dbReference type="InterPro" id="IPR051130">
    <property type="entry name" value="Mito_struct-func_regulator"/>
</dbReference>
<protein>
    <submittedName>
        <fullName evidence="4">ABC1-domain-containing protein</fullName>
    </submittedName>
</protein>
<feature type="region of interest" description="Disordered" evidence="2">
    <location>
        <begin position="18"/>
        <end position="41"/>
    </location>
</feature>
<evidence type="ECO:0000256" key="2">
    <source>
        <dbReference type="SAM" id="MobiDB-lite"/>
    </source>
</evidence>
<feature type="domain" description="ABC1 atypical kinase-like" evidence="3">
    <location>
        <begin position="183"/>
        <end position="433"/>
    </location>
</feature>
<dbReference type="OrthoDB" id="427480at2759"/>
<comment type="similarity">
    <text evidence="1">Belongs to the protein kinase superfamily. ADCK protein kinase family.</text>
</comment>
<dbReference type="STRING" id="1884261.A0A5C3QRA3"/>
<dbReference type="AlphaFoldDB" id="A0A5C3QRA3"/>
<dbReference type="EMBL" id="ML178818">
    <property type="protein sequence ID" value="TFL04513.1"/>
    <property type="molecule type" value="Genomic_DNA"/>
</dbReference>
<dbReference type="InterPro" id="IPR011009">
    <property type="entry name" value="Kinase-like_dom_sf"/>
</dbReference>
<dbReference type="CDD" id="cd13969">
    <property type="entry name" value="ADCK1-like"/>
    <property type="match status" value="1"/>
</dbReference>
<keyword evidence="5" id="KW-1185">Reference proteome</keyword>
<dbReference type="GO" id="GO:0007005">
    <property type="term" value="P:mitochondrion organization"/>
    <property type="evidence" value="ECO:0007669"/>
    <property type="project" value="TreeGrafter"/>
</dbReference>
<reference evidence="4 5" key="1">
    <citation type="journal article" date="2019" name="Nat. Ecol. Evol.">
        <title>Megaphylogeny resolves global patterns of mushroom evolution.</title>
        <authorList>
            <person name="Varga T."/>
            <person name="Krizsan K."/>
            <person name="Foldi C."/>
            <person name="Dima B."/>
            <person name="Sanchez-Garcia M."/>
            <person name="Sanchez-Ramirez S."/>
            <person name="Szollosi G.J."/>
            <person name="Szarkandi J.G."/>
            <person name="Papp V."/>
            <person name="Albert L."/>
            <person name="Andreopoulos W."/>
            <person name="Angelini C."/>
            <person name="Antonin V."/>
            <person name="Barry K.W."/>
            <person name="Bougher N.L."/>
            <person name="Buchanan P."/>
            <person name="Buyck B."/>
            <person name="Bense V."/>
            <person name="Catcheside P."/>
            <person name="Chovatia M."/>
            <person name="Cooper J."/>
            <person name="Damon W."/>
            <person name="Desjardin D."/>
            <person name="Finy P."/>
            <person name="Geml J."/>
            <person name="Haridas S."/>
            <person name="Hughes K."/>
            <person name="Justo A."/>
            <person name="Karasinski D."/>
            <person name="Kautmanova I."/>
            <person name="Kiss B."/>
            <person name="Kocsube S."/>
            <person name="Kotiranta H."/>
            <person name="LaButti K.M."/>
            <person name="Lechner B.E."/>
            <person name="Liimatainen K."/>
            <person name="Lipzen A."/>
            <person name="Lukacs Z."/>
            <person name="Mihaltcheva S."/>
            <person name="Morgado L.N."/>
            <person name="Niskanen T."/>
            <person name="Noordeloos M.E."/>
            <person name="Ohm R.A."/>
            <person name="Ortiz-Santana B."/>
            <person name="Ovrebo C."/>
            <person name="Racz N."/>
            <person name="Riley R."/>
            <person name="Savchenko A."/>
            <person name="Shiryaev A."/>
            <person name="Soop K."/>
            <person name="Spirin V."/>
            <person name="Szebenyi C."/>
            <person name="Tomsovsky M."/>
            <person name="Tulloss R.E."/>
            <person name="Uehling J."/>
            <person name="Grigoriev I.V."/>
            <person name="Vagvolgyi C."/>
            <person name="Papp T."/>
            <person name="Martin F.M."/>
            <person name="Miettinen O."/>
            <person name="Hibbett D.S."/>
            <person name="Nagy L.G."/>
        </authorList>
    </citation>
    <scope>NUCLEOTIDE SEQUENCE [LARGE SCALE GENOMIC DNA]</scope>
    <source>
        <strain evidence="4 5">CBS 309.79</strain>
    </source>
</reference>
<accession>A0A5C3QRA3</accession>
<evidence type="ECO:0000259" key="3">
    <source>
        <dbReference type="Pfam" id="PF03109"/>
    </source>
</evidence>
<evidence type="ECO:0000256" key="1">
    <source>
        <dbReference type="ARBA" id="ARBA00009670"/>
    </source>
</evidence>
<feature type="compositionally biased region" description="Polar residues" evidence="2">
    <location>
        <begin position="22"/>
        <end position="33"/>
    </location>
</feature>
<dbReference type="GO" id="GO:0005743">
    <property type="term" value="C:mitochondrial inner membrane"/>
    <property type="evidence" value="ECO:0007669"/>
    <property type="project" value="TreeGrafter"/>
</dbReference>
<dbReference type="InterPro" id="IPR045307">
    <property type="entry name" value="ADCK1_dom"/>
</dbReference>
<dbReference type="Proteomes" id="UP000305067">
    <property type="component" value="Unassembled WGS sequence"/>
</dbReference>
<evidence type="ECO:0000313" key="4">
    <source>
        <dbReference type="EMBL" id="TFL04513.1"/>
    </source>
</evidence>
<evidence type="ECO:0000313" key="5">
    <source>
        <dbReference type="Proteomes" id="UP000305067"/>
    </source>
</evidence>
<feature type="region of interest" description="Disordered" evidence="2">
    <location>
        <begin position="46"/>
        <end position="65"/>
    </location>
</feature>
<dbReference type="InterPro" id="IPR004147">
    <property type="entry name" value="ABC1_dom"/>
</dbReference>
<dbReference type="PANTHER" id="PTHR43173:SF19">
    <property type="entry name" value="AARF DOMAIN-CONTAINING PROTEIN KINASE 1"/>
    <property type="match status" value="1"/>
</dbReference>